<sequence>MAITGDVSRILVLCPKIKPRSIRLRRRVNGTAVSILIDGGSTYNFIQPAIAEKLSLHVNAISPFRVFVGDGASLKCAFACLNTPINLQGHQFEIDLFVLQVKGPDIILGVQWLQDLGDITNNCRNLAMRFDWNGFADLRHR</sequence>
<comment type="caution">
    <text evidence="1">The sequence shown here is derived from an EMBL/GenBank/DDBJ whole genome shotgun (WGS) entry which is preliminary data.</text>
</comment>
<dbReference type="EMBL" id="PNBA02000014">
    <property type="protein sequence ID" value="KAG6400800.1"/>
    <property type="molecule type" value="Genomic_DNA"/>
</dbReference>
<reference evidence="1" key="2">
    <citation type="submission" date="2020-08" db="EMBL/GenBank/DDBJ databases">
        <title>Plant Genome Project.</title>
        <authorList>
            <person name="Zhang R.-G."/>
        </authorList>
    </citation>
    <scope>NUCLEOTIDE SEQUENCE</scope>
    <source>
        <strain evidence="1">Huo1</strain>
        <tissue evidence="1">Leaf</tissue>
    </source>
</reference>
<protein>
    <recommendedName>
        <fullName evidence="3">RVP_2 domain-containing protein</fullName>
    </recommendedName>
</protein>
<reference evidence="1" key="1">
    <citation type="submission" date="2018-01" db="EMBL/GenBank/DDBJ databases">
        <authorList>
            <person name="Mao J.F."/>
        </authorList>
    </citation>
    <scope>NUCLEOTIDE SEQUENCE</scope>
    <source>
        <strain evidence="1">Huo1</strain>
        <tissue evidence="1">Leaf</tissue>
    </source>
</reference>
<accession>A0A8X8WS24</accession>
<evidence type="ECO:0000313" key="1">
    <source>
        <dbReference type="EMBL" id="KAG6400800.1"/>
    </source>
</evidence>
<gene>
    <name evidence="1" type="ORF">SASPL_137643</name>
</gene>
<dbReference type="InterPro" id="IPR021109">
    <property type="entry name" value="Peptidase_aspartic_dom_sf"/>
</dbReference>
<dbReference type="CDD" id="cd00303">
    <property type="entry name" value="retropepsin_like"/>
    <property type="match status" value="1"/>
</dbReference>
<dbReference type="Pfam" id="PF08284">
    <property type="entry name" value="RVP_2"/>
    <property type="match status" value="1"/>
</dbReference>
<name>A0A8X8WS24_SALSN</name>
<dbReference type="AlphaFoldDB" id="A0A8X8WS24"/>
<dbReference type="Proteomes" id="UP000298416">
    <property type="component" value="Unassembled WGS sequence"/>
</dbReference>
<evidence type="ECO:0000313" key="2">
    <source>
        <dbReference type="Proteomes" id="UP000298416"/>
    </source>
</evidence>
<evidence type="ECO:0008006" key="3">
    <source>
        <dbReference type="Google" id="ProtNLM"/>
    </source>
</evidence>
<proteinExistence type="predicted"/>
<dbReference type="Gene3D" id="2.40.70.10">
    <property type="entry name" value="Acid Proteases"/>
    <property type="match status" value="1"/>
</dbReference>
<keyword evidence="2" id="KW-1185">Reference proteome</keyword>
<dbReference type="SUPFAM" id="SSF50630">
    <property type="entry name" value="Acid proteases"/>
    <property type="match status" value="1"/>
</dbReference>
<organism evidence="1">
    <name type="scientific">Salvia splendens</name>
    <name type="common">Scarlet sage</name>
    <dbReference type="NCBI Taxonomy" id="180675"/>
    <lineage>
        <taxon>Eukaryota</taxon>
        <taxon>Viridiplantae</taxon>
        <taxon>Streptophyta</taxon>
        <taxon>Embryophyta</taxon>
        <taxon>Tracheophyta</taxon>
        <taxon>Spermatophyta</taxon>
        <taxon>Magnoliopsida</taxon>
        <taxon>eudicotyledons</taxon>
        <taxon>Gunneridae</taxon>
        <taxon>Pentapetalae</taxon>
        <taxon>asterids</taxon>
        <taxon>lamiids</taxon>
        <taxon>Lamiales</taxon>
        <taxon>Lamiaceae</taxon>
        <taxon>Nepetoideae</taxon>
        <taxon>Mentheae</taxon>
        <taxon>Salviinae</taxon>
        <taxon>Salvia</taxon>
        <taxon>Salvia subgen. Calosphace</taxon>
        <taxon>core Calosphace</taxon>
    </lineage>
</organism>